<evidence type="ECO:0000313" key="3">
    <source>
        <dbReference type="Proteomes" id="UP001243989"/>
    </source>
</evidence>
<dbReference type="RefSeq" id="XP_060449482.1">
    <property type="nucleotide sequence ID" value="XM_060581640.1"/>
</dbReference>
<dbReference type="EMBL" id="JAHMHQ010000003">
    <property type="protein sequence ID" value="KAK1640875.1"/>
    <property type="molecule type" value="Genomic_DNA"/>
</dbReference>
<feature type="region of interest" description="Disordered" evidence="1">
    <location>
        <begin position="87"/>
        <end position="109"/>
    </location>
</feature>
<dbReference type="GeneID" id="85466502"/>
<dbReference type="Proteomes" id="UP001243989">
    <property type="component" value="Unassembled WGS sequence"/>
</dbReference>
<comment type="caution">
    <text evidence="2">The sequence shown here is derived from an EMBL/GenBank/DDBJ whole genome shotgun (WGS) entry which is preliminary data.</text>
</comment>
<reference evidence="2" key="1">
    <citation type="submission" date="2021-06" db="EMBL/GenBank/DDBJ databases">
        <title>Comparative genomics, transcriptomics and evolutionary studies reveal genomic signatures of adaptation to plant cell wall in hemibiotrophic fungi.</title>
        <authorList>
            <consortium name="DOE Joint Genome Institute"/>
            <person name="Baroncelli R."/>
            <person name="Diaz J.F."/>
            <person name="Benocci T."/>
            <person name="Peng M."/>
            <person name="Battaglia E."/>
            <person name="Haridas S."/>
            <person name="Andreopoulos W."/>
            <person name="Labutti K."/>
            <person name="Pangilinan J."/>
            <person name="Floch G.L."/>
            <person name="Makela M.R."/>
            <person name="Henrissat B."/>
            <person name="Grigoriev I.V."/>
            <person name="Crouch J.A."/>
            <person name="De Vries R.P."/>
            <person name="Sukno S.A."/>
            <person name="Thon M.R."/>
        </authorList>
    </citation>
    <scope>NUCLEOTIDE SEQUENCE</scope>
    <source>
        <strain evidence="2">CBS 102054</strain>
    </source>
</reference>
<sequence length="170" mass="19169">MSCLFLGPSKSGLQTLFPPVFKTTQGTNKYDCPYPVSLCTDTLRSTLSFHSPLEVRWPWTLPHPMHLRGVSTARYSTKLPLEEARKSALQVTTHPRHLRNDKKKSRPDSERAGLSVLSWCFFSGGPTSRLWTRSDPCPRLGYQKSGVFPYHLHRPPQVLRAQVTGCSTST</sequence>
<keyword evidence="3" id="KW-1185">Reference proteome</keyword>
<accession>A0AAI9ZZW8</accession>
<evidence type="ECO:0000313" key="2">
    <source>
        <dbReference type="EMBL" id="KAK1640875.1"/>
    </source>
</evidence>
<dbReference type="AlphaFoldDB" id="A0AAI9ZZW8"/>
<organism evidence="2 3">
    <name type="scientific">Colletotrichum phormii</name>
    <dbReference type="NCBI Taxonomy" id="359342"/>
    <lineage>
        <taxon>Eukaryota</taxon>
        <taxon>Fungi</taxon>
        <taxon>Dikarya</taxon>
        <taxon>Ascomycota</taxon>
        <taxon>Pezizomycotina</taxon>
        <taxon>Sordariomycetes</taxon>
        <taxon>Hypocreomycetidae</taxon>
        <taxon>Glomerellales</taxon>
        <taxon>Glomerellaceae</taxon>
        <taxon>Colletotrichum</taxon>
        <taxon>Colletotrichum acutatum species complex</taxon>
    </lineage>
</organism>
<protein>
    <submittedName>
        <fullName evidence="2">Uncharacterized protein</fullName>
    </submittedName>
</protein>
<evidence type="ECO:0000256" key="1">
    <source>
        <dbReference type="SAM" id="MobiDB-lite"/>
    </source>
</evidence>
<proteinExistence type="predicted"/>
<name>A0AAI9ZZW8_9PEZI</name>
<feature type="compositionally biased region" description="Basic residues" evidence="1">
    <location>
        <begin position="94"/>
        <end position="105"/>
    </location>
</feature>
<gene>
    <name evidence="2" type="ORF">BDP81DRAFT_124067</name>
</gene>